<name>A0ABM9ID32_9BACT</name>
<keyword evidence="16" id="KW-1185">Reference proteome</keyword>
<comment type="subcellular location">
    <subcellularLocation>
        <location evidence="1">Cytoplasm</location>
    </subcellularLocation>
</comment>
<organism evidence="15 16">
    <name type="scientific">Candidatus Methylacidiphilum fumarolicum</name>
    <dbReference type="NCBI Taxonomy" id="591154"/>
    <lineage>
        <taxon>Bacteria</taxon>
        <taxon>Pseudomonadati</taxon>
        <taxon>Verrucomicrobiota</taxon>
        <taxon>Methylacidiphilae</taxon>
        <taxon>Methylacidiphilales</taxon>
        <taxon>Methylacidiphilaceae</taxon>
        <taxon>Methylacidiphilum (ex Ratnadevi et al. 2023)</taxon>
    </lineage>
</organism>
<dbReference type="RefSeq" id="WP_009058724.1">
    <property type="nucleotide sequence ID" value="NZ_JAHXRZ010000008.1"/>
</dbReference>
<keyword evidence="7" id="KW-0805">Transcription regulation</keyword>
<keyword evidence="5" id="KW-0963">Cytoplasm</keyword>
<feature type="domain" description="HTH dtxR-type" evidence="14">
    <location>
        <begin position="12"/>
        <end position="73"/>
    </location>
</feature>
<keyword evidence="8" id="KW-0238">DNA-binding</keyword>
<evidence type="ECO:0000256" key="7">
    <source>
        <dbReference type="ARBA" id="ARBA00023015"/>
    </source>
</evidence>
<sequence>MKRTNRQSTIQLSTSQEDYLKEIFLLSERGEPVTTLALAQKIGVKSASVTDMIKKLVELGLVQRKPYQAIYLTEAGNRVALEILRHHRLLETFLAEKLGYRLDEVHGEAERLEHVISEQFEKAIARMLGHPRRDPHGDPIPTFDLVMPTDTTERTLYSLKKGDRAQITRIMLQDRQSLKHFKTLNLLPGTIITVLDKFEDCMQLSILGQEQKPIKIPLSISEEIMIVPSSLTSGKTQ</sequence>
<dbReference type="Proteomes" id="UP001161497">
    <property type="component" value="Chromosome"/>
</dbReference>
<evidence type="ECO:0000256" key="6">
    <source>
        <dbReference type="ARBA" id="ARBA00022491"/>
    </source>
</evidence>
<evidence type="ECO:0000256" key="11">
    <source>
        <dbReference type="ARBA" id="ARBA00023211"/>
    </source>
</evidence>
<keyword evidence="11" id="KW-0464">Manganese</keyword>
<evidence type="ECO:0000256" key="2">
    <source>
        <dbReference type="ARBA" id="ARBA00007871"/>
    </source>
</evidence>
<dbReference type="Gene3D" id="1.10.60.10">
    <property type="entry name" value="Iron dependent repressor, metal binding and dimerisation domain"/>
    <property type="match status" value="1"/>
</dbReference>
<dbReference type="InterPro" id="IPR001367">
    <property type="entry name" value="Fe_dep_repressor"/>
</dbReference>
<evidence type="ECO:0000313" key="16">
    <source>
        <dbReference type="Proteomes" id="UP001161497"/>
    </source>
</evidence>
<keyword evidence="10" id="KW-0804">Transcription</keyword>
<reference evidence="15" key="1">
    <citation type="submission" date="2023-03" db="EMBL/GenBank/DDBJ databases">
        <authorList>
            <person name="Cremers G."/>
            <person name="Picone N."/>
        </authorList>
    </citation>
    <scope>NUCLEOTIDE SEQUENCE</scope>
    <source>
        <strain evidence="15">Sample_alias</strain>
    </source>
</reference>
<evidence type="ECO:0000256" key="1">
    <source>
        <dbReference type="ARBA" id="ARBA00004496"/>
    </source>
</evidence>
<dbReference type="SMART" id="SM00899">
    <property type="entry name" value="FeoA"/>
    <property type="match status" value="1"/>
</dbReference>
<dbReference type="Pfam" id="PF02742">
    <property type="entry name" value="Fe_dep_repr_C"/>
    <property type="match status" value="1"/>
</dbReference>
<evidence type="ECO:0000313" key="15">
    <source>
        <dbReference type="EMBL" id="CAI9085582.1"/>
    </source>
</evidence>
<dbReference type="InterPro" id="IPR036421">
    <property type="entry name" value="Fe_dep_repressor_sf"/>
</dbReference>
<evidence type="ECO:0000256" key="8">
    <source>
        <dbReference type="ARBA" id="ARBA00023125"/>
    </source>
</evidence>
<dbReference type="SUPFAM" id="SSF46785">
    <property type="entry name" value="Winged helix' DNA-binding domain"/>
    <property type="match status" value="1"/>
</dbReference>
<gene>
    <name evidence="15" type="primary">troR</name>
    <name evidence="15" type="ORF">MFUM_1226</name>
</gene>
<accession>A0ABM9ID32</accession>
<keyword evidence="6" id="KW-0678">Repressor</keyword>
<dbReference type="EMBL" id="OX458932">
    <property type="protein sequence ID" value="CAI9085582.1"/>
    <property type="molecule type" value="Genomic_DNA"/>
</dbReference>
<dbReference type="InterPro" id="IPR036390">
    <property type="entry name" value="WH_DNA-bd_sf"/>
</dbReference>
<dbReference type="SUPFAM" id="SSF47979">
    <property type="entry name" value="Iron-dependent repressor protein, dimerization domain"/>
    <property type="match status" value="1"/>
</dbReference>
<evidence type="ECO:0000256" key="3">
    <source>
        <dbReference type="ARBA" id="ARBA00011738"/>
    </source>
</evidence>
<dbReference type="PANTHER" id="PTHR33238:SF11">
    <property type="entry name" value="TRANSCRIPTIONAL REGULATOR MNTR"/>
    <property type="match status" value="1"/>
</dbReference>
<dbReference type="PROSITE" id="PS50944">
    <property type="entry name" value="HTH_DTXR"/>
    <property type="match status" value="1"/>
</dbReference>
<dbReference type="PANTHER" id="PTHR33238">
    <property type="entry name" value="IRON (METAL) DEPENDENT REPRESSOR, DTXR FAMILY"/>
    <property type="match status" value="1"/>
</dbReference>
<dbReference type="InterPro" id="IPR022689">
    <property type="entry name" value="Iron_dep_repressor"/>
</dbReference>
<evidence type="ECO:0000256" key="13">
    <source>
        <dbReference type="ARBA" id="ARBA00032593"/>
    </source>
</evidence>
<dbReference type="InterPro" id="IPR050536">
    <property type="entry name" value="DtxR_MntR_Metal-Reg"/>
</dbReference>
<evidence type="ECO:0000256" key="5">
    <source>
        <dbReference type="ARBA" id="ARBA00022490"/>
    </source>
</evidence>
<evidence type="ECO:0000256" key="4">
    <source>
        <dbReference type="ARBA" id="ARBA00022386"/>
    </source>
</evidence>
<dbReference type="InterPro" id="IPR022687">
    <property type="entry name" value="HTH_DTXR"/>
</dbReference>
<comment type="function">
    <text evidence="12">In the presence of manganese, represses expression of mntH and mntS. Up-regulates expression of mntP.</text>
</comment>
<proteinExistence type="inferred from homology"/>
<evidence type="ECO:0000259" key="14">
    <source>
        <dbReference type="PROSITE" id="PS50944"/>
    </source>
</evidence>
<dbReference type="Gene3D" id="1.10.10.10">
    <property type="entry name" value="Winged helix-like DNA-binding domain superfamily/Winged helix DNA-binding domain"/>
    <property type="match status" value="1"/>
</dbReference>
<dbReference type="Pfam" id="PF04023">
    <property type="entry name" value="FeoA"/>
    <property type="match status" value="1"/>
</dbReference>
<evidence type="ECO:0000256" key="10">
    <source>
        <dbReference type="ARBA" id="ARBA00023163"/>
    </source>
</evidence>
<comment type="subunit">
    <text evidence="3">Homodimer.</text>
</comment>
<dbReference type="InterPro" id="IPR007167">
    <property type="entry name" value="Fe-transptr_FeoA-like"/>
</dbReference>
<keyword evidence="9" id="KW-0010">Activator</keyword>
<comment type="similarity">
    <text evidence="2">Belongs to the DtxR/MntR family.</text>
</comment>
<protein>
    <recommendedName>
        <fullName evidence="4">Transcriptional regulator MntR</fullName>
    </recommendedName>
    <alternativeName>
        <fullName evidence="13">Manganese transport regulator</fullName>
    </alternativeName>
</protein>
<dbReference type="InterPro" id="IPR036388">
    <property type="entry name" value="WH-like_DNA-bd_sf"/>
</dbReference>
<evidence type="ECO:0000256" key="12">
    <source>
        <dbReference type="ARBA" id="ARBA00025185"/>
    </source>
</evidence>
<evidence type="ECO:0000256" key="9">
    <source>
        <dbReference type="ARBA" id="ARBA00023159"/>
    </source>
</evidence>
<dbReference type="SMART" id="SM00529">
    <property type="entry name" value="HTH_DTXR"/>
    <property type="match status" value="1"/>
</dbReference>
<dbReference type="Pfam" id="PF01325">
    <property type="entry name" value="Fe_dep_repress"/>
    <property type="match status" value="1"/>
</dbReference>